<keyword evidence="3" id="KW-0157">Chromophore</keyword>
<keyword evidence="1" id="KW-0285">Flavoprotein</keyword>
<evidence type="ECO:0000256" key="1">
    <source>
        <dbReference type="ARBA" id="ARBA00022630"/>
    </source>
</evidence>
<proteinExistence type="predicted"/>
<dbReference type="InterPro" id="IPR016137">
    <property type="entry name" value="RGS"/>
</dbReference>
<dbReference type="Pfam" id="PF13426">
    <property type="entry name" value="PAS_9"/>
    <property type="match status" value="1"/>
</dbReference>
<dbReference type="InterPro" id="IPR001610">
    <property type="entry name" value="PAC"/>
</dbReference>
<name>A0AAD6UPE8_9AGAR</name>
<dbReference type="InterPro" id="IPR000014">
    <property type="entry name" value="PAS"/>
</dbReference>
<organism evidence="7 8">
    <name type="scientific">Mycena pura</name>
    <dbReference type="NCBI Taxonomy" id="153505"/>
    <lineage>
        <taxon>Eukaryota</taxon>
        <taxon>Fungi</taxon>
        <taxon>Dikarya</taxon>
        <taxon>Basidiomycota</taxon>
        <taxon>Agaricomycotina</taxon>
        <taxon>Agaricomycetes</taxon>
        <taxon>Agaricomycetidae</taxon>
        <taxon>Agaricales</taxon>
        <taxon>Marasmiineae</taxon>
        <taxon>Mycenaceae</taxon>
        <taxon>Mycena</taxon>
    </lineage>
</organism>
<comment type="caution">
    <text evidence="7">The sequence shown here is derived from an EMBL/GenBank/DDBJ whole genome shotgun (WGS) entry which is preliminary data.</text>
</comment>
<evidence type="ECO:0000313" key="8">
    <source>
        <dbReference type="Proteomes" id="UP001219525"/>
    </source>
</evidence>
<dbReference type="CDD" id="cd00130">
    <property type="entry name" value="PAS"/>
    <property type="match status" value="1"/>
</dbReference>
<dbReference type="Proteomes" id="UP001219525">
    <property type="component" value="Unassembled WGS sequence"/>
</dbReference>
<dbReference type="AlphaFoldDB" id="A0AAD6UPE8"/>
<feature type="domain" description="RGS" evidence="6">
    <location>
        <begin position="389"/>
        <end position="497"/>
    </location>
</feature>
<dbReference type="Pfam" id="PF00615">
    <property type="entry name" value="RGS"/>
    <property type="match status" value="1"/>
</dbReference>
<feature type="region of interest" description="Disordered" evidence="4">
    <location>
        <begin position="181"/>
        <end position="277"/>
    </location>
</feature>
<dbReference type="PANTHER" id="PTHR47429">
    <property type="entry name" value="PROTEIN TWIN LOV 1"/>
    <property type="match status" value="1"/>
</dbReference>
<gene>
    <name evidence="7" type="ORF">GGX14DRAFT_609339</name>
</gene>
<keyword evidence="8" id="KW-1185">Reference proteome</keyword>
<feature type="region of interest" description="Disordered" evidence="4">
    <location>
        <begin position="297"/>
        <end position="353"/>
    </location>
</feature>
<reference evidence="7" key="1">
    <citation type="submission" date="2023-03" db="EMBL/GenBank/DDBJ databases">
        <title>Massive genome expansion in bonnet fungi (Mycena s.s.) driven by repeated elements and novel gene families across ecological guilds.</title>
        <authorList>
            <consortium name="Lawrence Berkeley National Laboratory"/>
            <person name="Harder C.B."/>
            <person name="Miyauchi S."/>
            <person name="Viragh M."/>
            <person name="Kuo A."/>
            <person name="Thoen E."/>
            <person name="Andreopoulos B."/>
            <person name="Lu D."/>
            <person name="Skrede I."/>
            <person name="Drula E."/>
            <person name="Henrissat B."/>
            <person name="Morin E."/>
            <person name="Kohler A."/>
            <person name="Barry K."/>
            <person name="LaButti K."/>
            <person name="Morin E."/>
            <person name="Salamov A."/>
            <person name="Lipzen A."/>
            <person name="Mereny Z."/>
            <person name="Hegedus B."/>
            <person name="Baldrian P."/>
            <person name="Stursova M."/>
            <person name="Weitz H."/>
            <person name="Taylor A."/>
            <person name="Grigoriev I.V."/>
            <person name="Nagy L.G."/>
            <person name="Martin F."/>
            <person name="Kauserud H."/>
        </authorList>
    </citation>
    <scope>NUCLEOTIDE SEQUENCE</scope>
    <source>
        <strain evidence="7">9144</strain>
    </source>
</reference>
<dbReference type="SUPFAM" id="SSF55785">
    <property type="entry name" value="PYP-like sensor domain (PAS domain)"/>
    <property type="match status" value="1"/>
</dbReference>
<feature type="region of interest" description="Disordered" evidence="4">
    <location>
        <begin position="1"/>
        <end position="37"/>
    </location>
</feature>
<evidence type="ECO:0000259" key="6">
    <source>
        <dbReference type="PROSITE" id="PS50132"/>
    </source>
</evidence>
<dbReference type="GO" id="GO:0005634">
    <property type="term" value="C:nucleus"/>
    <property type="evidence" value="ECO:0007669"/>
    <property type="project" value="TreeGrafter"/>
</dbReference>
<evidence type="ECO:0000256" key="2">
    <source>
        <dbReference type="ARBA" id="ARBA00022643"/>
    </source>
</evidence>
<dbReference type="NCBIfam" id="TIGR00229">
    <property type="entry name" value="sensory_box"/>
    <property type="match status" value="1"/>
</dbReference>
<dbReference type="Gene3D" id="3.30.450.20">
    <property type="entry name" value="PAS domain"/>
    <property type="match status" value="1"/>
</dbReference>
<dbReference type="Gene3D" id="1.10.167.10">
    <property type="entry name" value="Regulator of G-protein Signalling 4, domain 2"/>
    <property type="match status" value="1"/>
</dbReference>
<evidence type="ECO:0000256" key="4">
    <source>
        <dbReference type="SAM" id="MobiDB-lite"/>
    </source>
</evidence>
<dbReference type="PANTHER" id="PTHR47429:SF2">
    <property type="entry name" value="PROTEIN TWIN LOV 1"/>
    <property type="match status" value="1"/>
</dbReference>
<dbReference type="SUPFAM" id="SSF48097">
    <property type="entry name" value="Regulator of G-protein signaling, RGS"/>
    <property type="match status" value="1"/>
</dbReference>
<protein>
    <recommendedName>
        <fullName evidence="9">RGS domain-containing protein</fullName>
    </recommendedName>
</protein>
<dbReference type="PROSITE" id="PS50113">
    <property type="entry name" value="PAC"/>
    <property type="match status" value="1"/>
</dbReference>
<dbReference type="SMART" id="SM00086">
    <property type="entry name" value="PAC"/>
    <property type="match status" value="1"/>
</dbReference>
<dbReference type="InterPro" id="IPR035965">
    <property type="entry name" value="PAS-like_dom_sf"/>
</dbReference>
<evidence type="ECO:0000313" key="7">
    <source>
        <dbReference type="EMBL" id="KAJ7189418.1"/>
    </source>
</evidence>
<dbReference type="InterPro" id="IPR036305">
    <property type="entry name" value="RGS_sf"/>
</dbReference>
<evidence type="ECO:0008006" key="9">
    <source>
        <dbReference type="Google" id="ProtNLM"/>
    </source>
</evidence>
<dbReference type="EMBL" id="JARJCW010000178">
    <property type="protein sequence ID" value="KAJ7189418.1"/>
    <property type="molecule type" value="Genomic_DNA"/>
</dbReference>
<accession>A0AAD6UPE8</accession>
<sequence length="872" mass="93247">MDDGNNNPAAACQPDALPMSPVAGPPENDESTIIPSTATTRVCPALGLKLTIRVPVENIPPTPPPSAKLPALPQMDLRRHSLTPVSSITLRRASAPVLSWSAANALAADRPHTFATPTLTATTNLFPAPPPQKPEPSMPIPAVPDAAPPPITMKIADGEAPSPKTILKATSYSAIHLVTKNAAQEERDARPQPGGTADGLPAPPAAPVVRALPQIRVRRKSAPARQAKRLDSPLPLRMRNSPSHVSHIDFESSDEDAGEAAAAEVEGNIALSERPPSIPEEEVAVAVDRDAARWGTEPDFVPARVPVAGSTTSAHRNGRRSHTRSSGHSRSSVAPSTRSEREGSTRRGVAATNGANLKHHALLGLSAMPTELVQRDVDYTLRALMSPATLARMLADPLARQRFRQFLMADGGASELDFWTDTQFIAQAMDELRSAGRAFRDLYVSGTGDAHVPLTPEARRELRAVLQQVLAADAGLSTTQSQLLDSMYNDQFQRYVKHQIIQEAHVALGRANLNAAGAHVGQGLGDTFVLTNPRLPDHPIVLASDGFVAVTGYLRSQIIGRNCRFLQGPGTPQASVQRIRDGLNSGKGCTELLLNYRRDGEPFYCLLCIIPVHDASGTIVYFIGGQTNVTGLLMTEKGLALGVQGTMADGALPPIQMSPALAELCGASVPADPAQRLRQGAAGAVAAADAGRGSPRLTGGGFLRGLFGRSNSTGAGVMRLDGNQVIAGAEALMNGPGERRFQDQYAIFQHTYNKVLIFRAKKREITFVSPQMLTYLGLSTRTQRELLAPPLLRSDMASLITAGDDRGETRRKREELKDAIRRGVPWSMHCGVKIPGRGILNRTDGRYKFGTMHMTPIKDTDNVAVAFVVIFG</sequence>
<evidence type="ECO:0000259" key="5">
    <source>
        <dbReference type="PROSITE" id="PS50113"/>
    </source>
</evidence>
<feature type="domain" description="PAC" evidence="5">
    <location>
        <begin position="588"/>
        <end position="641"/>
    </location>
</feature>
<dbReference type="PROSITE" id="PS50132">
    <property type="entry name" value="RGS"/>
    <property type="match status" value="1"/>
</dbReference>
<keyword evidence="2" id="KW-0288">FMN</keyword>
<dbReference type="InterPro" id="IPR000700">
    <property type="entry name" value="PAS-assoc_C"/>
</dbReference>
<feature type="compositionally biased region" description="Basic residues" evidence="4">
    <location>
        <begin position="316"/>
        <end position="327"/>
    </location>
</feature>
<dbReference type="InterPro" id="IPR044926">
    <property type="entry name" value="RGS_subdomain_2"/>
</dbReference>
<evidence type="ECO:0000256" key="3">
    <source>
        <dbReference type="ARBA" id="ARBA00022991"/>
    </source>
</evidence>